<dbReference type="EMBL" id="FMYG01000002">
    <property type="protein sequence ID" value="SDB93385.1"/>
    <property type="molecule type" value="Genomic_DNA"/>
</dbReference>
<dbReference type="AlphaFoldDB" id="A0A1G6HHG5"/>
<evidence type="ECO:0000256" key="1">
    <source>
        <dbReference type="SAM" id="MobiDB-lite"/>
    </source>
</evidence>
<accession>A0A1G6HHG5</accession>
<gene>
    <name evidence="2" type="ORF">SAMN05216418_1175</name>
</gene>
<evidence type="ECO:0000313" key="2">
    <source>
        <dbReference type="EMBL" id="SDB93385.1"/>
    </source>
</evidence>
<proteinExistence type="predicted"/>
<feature type="region of interest" description="Disordered" evidence="1">
    <location>
        <begin position="1"/>
        <end position="25"/>
    </location>
</feature>
<dbReference type="Proteomes" id="UP000183203">
    <property type="component" value="Unassembled WGS sequence"/>
</dbReference>
<reference evidence="2 3" key="1">
    <citation type="submission" date="2016-09" db="EMBL/GenBank/DDBJ databases">
        <authorList>
            <person name="Capua I."/>
            <person name="De Benedictis P."/>
            <person name="Joannis T."/>
            <person name="Lombin L.H."/>
            <person name="Cattoli G."/>
        </authorList>
    </citation>
    <scope>NUCLEOTIDE SEQUENCE [LARGE SCALE GENOMIC DNA]</scope>
    <source>
        <strain evidence="2 3">NIO-1002</strain>
    </source>
</reference>
<organism evidence="2 3">
    <name type="scientific">Microbacterium enclense</name>
    <dbReference type="NCBI Taxonomy" id="993073"/>
    <lineage>
        <taxon>Bacteria</taxon>
        <taxon>Bacillati</taxon>
        <taxon>Actinomycetota</taxon>
        <taxon>Actinomycetes</taxon>
        <taxon>Micrococcales</taxon>
        <taxon>Microbacteriaceae</taxon>
        <taxon>Microbacterium</taxon>
    </lineage>
</organism>
<name>A0A1G6HHG5_9MICO</name>
<protein>
    <submittedName>
        <fullName evidence="2">Uncharacterized protein</fullName>
    </submittedName>
</protein>
<sequence length="95" mass="10629">MNALFARAPQHAAAAPTSPSTPSTVTFDTTAYRPLGLFDRLSLRLGLWLLTRHADRARALDHQAVAAHRARDAFAEREKRERAWQSTAAFSRLPF</sequence>
<dbReference type="RefSeq" id="WP_058231419.1">
    <property type="nucleotide sequence ID" value="NZ_FMYG01000002.1"/>
</dbReference>
<evidence type="ECO:0000313" key="3">
    <source>
        <dbReference type="Proteomes" id="UP000183203"/>
    </source>
</evidence>